<dbReference type="RefSeq" id="WP_122966855.1">
    <property type="nucleotide sequence ID" value="NZ_BJMH01000030.1"/>
</dbReference>
<comment type="similarity">
    <text evidence="2">Belongs to the amino acid-polyamine-organocation (APC) superfamily. Spore germination protein (SGP) (TC 2.A.3.9) family.</text>
</comment>
<dbReference type="EMBL" id="BJMH01000030">
    <property type="protein sequence ID" value="GEB34901.1"/>
    <property type="molecule type" value="Genomic_DNA"/>
</dbReference>
<proteinExistence type="inferred from homology"/>
<keyword evidence="5 8" id="KW-0812">Transmembrane</keyword>
<evidence type="ECO:0000256" key="6">
    <source>
        <dbReference type="ARBA" id="ARBA00022989"/>
    </source>
</evidence>
<comment type="subcellular location">
    <subcellularLocation>
        <location evidence="1">Membrane</location>
        <topology evidence="1">Multi-pass membrane protein</topology>
    </subcellularLocation>
</comment>
<keyword evidence="6 8" id="KW-1133">Transmembrane helix</keyword>
<evidence type="ECO:0000256" key="5">
    <source>
        <dbReference type="ARBA" id="ARBA00022692"/>
    </source>
</evidence>
<dbReference type="Pfam" id="PF03845">
    <property type="entry name" value="Spore_permease"/>
    <property type="match status" value="1"/>
</dbReference>
<comment type="caution">
    <text evidence="9">The sequence shown here is derived from an EMBL/GenBank/DDBJ whole genome shotgun (WGS) entry which is preliminary data.</text>
</comment>
<feature type="transmembrane region" description="Helical" evidence="8">
    <location>
        <begin position="304"/>
        <end position="320"/>
    </location>
</feature>
<protein>
    <submittedName>
        <fullName evidence="9">Spore germination protein KB</fullName>
    </submittedName>
</protein>
<feature type="transmembrane region" description="Helical" evidence="8">
    <location>
        <begin position="215"/>
        <end position="238"/>
    </location>
</feature>
<feature type="transmembrane region" description="Helical" evidence="8">
    <location>
        <begin position="7"/>
        <end position="28"/>
    </location>
</feature>
<dbReference type="PANTHER" id="PTHR34975">
    <property type="entry name" value="SPORE GERMINATION PROTEIN A2"/>
    <property type="match status" value="1"/>
</dbReference>
<feature type="transmembrane region" description="Helical" evidence="8">
    <location>
        <begin position="145"/>
        <end position="166"/>
    </location>
</feature>
<gene>
    <name evidence="9" type="primary">gerKB_1</name>
    <name evidence="9" type="ORF">BPA01_44810</name>
</gene>
<feature type="transmembrane region" description="Helical" evidence="8">
    <location>
        <begin position="326"/>
        <end position="355"/>
    </location>
</feature>
<feature type="transmembrane region" description="Helical" evidence="8">
    <location>
        <begin position="108"/>
        <end position="133"/>
    </location>
</feature>
<evidence type="ECO:0000256" key="4">
    <source>
        <dbReference type="ARBA" id="ARBA00022544"/>
    </source>
</evidence>
<dbReference type="AlphaFoldDB" id="A0A4Y3PWC7"/>
<feature type="transmembrane region" description="Helical" evidence="8">
    <location>
        <begin position="186"/>
        <end position="203"/>
    </location>
</feature>
<dbReference type="GO" id="GO:0016020">
    <property type="term" value="C:membrane"/>
    <property type="evidence" value="ECO:0007669"/>
    <property type="project" value="UniProtKB-SubCell"/>
</dbReference>
<reference evidence="9 10" key="1">
    <citation type="submission" date="2019-06" db="EMBL/GenBank/DDBJ databases">
        <title>Whole genome shotgun sequence of Brevibacillus parabrevis NBRC 12334.</title>
        <authorList>
            <person name="Hosoyama A."/>
            <person name="Uohara A."/>
            <person name="Ohji S."/>
            <person name="Ichikawa N."/>
        </authorList>
    </citation>
    <scope>NUCLEOTIDE SEQUENCE [LARGE SCALE GENOMIC DNA]</scope>
    <source>
        <strain evidence="9 10">NBRC 12334</strain>
    </source>
</reference>
<evidence type="ECO:0000313" key="10">
    <source>
        <dbReference type="Proteomes" id="UP000316882"/>
    </source>
</evidence>
<accession>A0A4Y3PWC7</accession>
<dbReference type="PANTHER" id="PTHR34975:SF2">
    <property type="entry name" value="SPORE GERMINATION PROTEIN A2"/>
    <property type="match status" value="1"/>
</dbReference>
<name>A0A4Y3PWC7_BREPA</name>
<dbReference type="NCBIfam" id="TIGR00912">
    <property type="entry name" value="2A0309"/>
    <property type="match status" value="1"/>
</dbReference>
<evidence type="ECO:0000256" key="2">
    <source>
        <dbReference type="ARBA" id="ARBA00007998"/>
    </source>
</evidence>
<dbReference type="STRING" id="54914.AV540_25490"/>
<feature type="transmembrane region" description="Helical" evidence="8">
    <location>
        <begin position="80"/>
        <end position="102"/>
    </location>
</feature>
<evidence type="ECO:0000313" key="9">
    <source>
        <dbReference type="EMBL" id="GEB34901.1"/>
    </source>
</evidence>
<evidence type="ECO:0000256" key="1">
    <source>
        <dbReference type="ARBA" id="ARBA00004141"/>
    </source>
</evidence>
<keyword evidence="7 8" id="KW-0472">Membrane</keyword>
<dbReference type="Proteomes" id="UP000316882">
    <property type="component" value="Unassembled WGS sequence"/>
</dbReference>
<keyword evidence="4" id="KW-0309">Germination</keyword>
<keyword evidence="3" id="KW-0813">Transport</keyword>
<feature type="transmembrane region" description="Helical" evidence="8">
    <location>
        <begin position="40"/>
        <end position="59"/>
    </location>
</feature>
<dbReference type="InterPro" id="IPR004761">
    <property type="entry name" value="Spore_GerAB"/>
</dbReference>
<feature type="transmembrane region" description="Helical" evidence="8">
    <location>
        <begin position="270"/>
        <end position="292"/>
    </location>
</feature>
<keyword evidence="10" id="KW-1185">Reference proteome</keyword>
<dbReference type="GO" id="GO:0009847">
    <property type="term" value="P:spore germination"/>
    <property type="evidence" value="ECO:0007669"/>
    <property type="project" value="InterPro"/>
</dbReference>
<organism evidence="9 10">
    <name type="scientific">Brevibacillus parabrevis</name>
    <dbReference type="NCBI Taxonomy" id="54914"/>
    <lineage>
        <taxon>Bacteria</taxon>
        <taxon>Bacillati</taxon>
        <taxon>Bacillota</taxon>
        <taxon>Bacilli</taxon>
        <taxon>Bacillales</taxon>
        <taxon>Paenibacillaceae</taxon>
        <taxon>Brevibacillus</taxon>
    </lineage>
</organism>
<sequence>MLETGKISALQMGMIIYPVLVSTAMLGGPNVMAQAARNDLWLTPFWSSLIGFLSVFIAIQLHKRFPGMTIIEQGKAIAGTVPSAIMGLLYLLVLLQVSGVIVREYADFIAIFLKETPLSVISSALIVVCAFAVKGGVEVLGRTAQVFFPMFIVPLLLMIGLVFPALDPGNLFPVLDRGLLPSIKGAITPLGWYSEVFLISYLLPVLANRPQGTKAAVWTVAGAMITMTIVNLVTLFLMGDALPNILFPIMDTARYVSIADFFENMESAVMAIWVIGAFIKVSMFYYATVLGTAQCLNLTCYQPLIWPIGFLIVLFSFWGIPSFAELGAITLIAIPAILAWSFCFWPGCLLLYAIVRGKRSKAKEVPSG</sequence>
<evidence type="ECO:0000256" key="7">
    <source>
        <dbReference type="ARBA" id="ARBA00023136"/>
    </source>
</evidence>
<evidence type="ECO:0000256" key="3">
    <source>
        <dbReference type="ARBA" id="ARBA00022448"/>
    </source>
</evidence>
<evidence type="ECO:0000256" key="8">
    <source>
        <dbReference type="SAM" id="Phobius"/>
    </source>
</evidence>